<dbReference type="InterPro" id="IPR025202">
    <property type="entry name" value="PLD-like_dom"/>
</dbReference>
<dbReference type="EMBL" id="OU015566">
    <property type="protein sequence ID" value="CAG5105527.1"/>
    <property type="molecule type" value="Genomic_DNA"/>
</dbReference>
<dbReference type="Proteomes" id="UP001158576">
    <property type="component" value="Chromosome 1"/>
</dbReference>
<gene>
    <name evidence="8" type="ORF">OKIOD_LOCUS10969</name>
</gene>
<keyword evidence="4" id="KW-0378">Hydrolase</keyword>
<evidence type="ECO:0000313" key="9">
    <source>
        <dbReference type="Proteomes" id="UP001158576"/>
    </source>
</evidence>
<dbReference type="PROSITE" id="PS50035">
    <property type="entry name" value="PLD"/>
    <property type="match status" value="2"/>
</dbReference>
<keyword evidence="3" id="KW-0677">Repeat</keyword>
<protein>
    <recommendedName>
        <fullName evidence="2">phospholipase D</fullName>
        <ecNumber evidence="2">3.1.4.4</ecNumber>
    </recommendedName>
</protein>
<proteinExistence type="predicted"/>
<feature type="domain" description="PLD phosphodiesterase" evidence="7">
    <location>
        <begin position="682"/>
        <end position="704"/>
    </location>
</feature>
<comment type="catalytic activity">
    <reaction evidence="1">
        <text>a 1,2-diacyl-sn-glycero-3-phosphocholine + H2O = a 1,2-diacyl-sn-glycero-3-phosphate + choline + H(+)</text>
        <dbReference type="Rhea" id="RHEA:14445"/>
        <dbReference type="ChEBI" id="CHEBI:15354"/>
        <dbReference type="ChEBI" id="CHEBI:15377"/>
        <dbReference type="ChEBI" id="CHEBI:15378"/>
        <dbReference type="ChEBI" id="CHEBI:57643"/>
        <dbReference type="ChEBI" id="CHEBI:58608"/>
        <dbReference type="EC" id="3.1.4.4"/>
    </reaction>
</comment>
<dbReference type="CDD" id="cd09141">
    <property type="entry name" value="PLDc_vPLD1_2_yPLD_like_2"/>
    <property type="match status" value="1"/>
</dbReference>
<evidence type="ECO:0000259" key="7">
    <source>
        <dbReference type="PROSITE" id="PS50035"/>
    </source>
</evidence>
<dbReference type="Pfam" id="PF00614">
    <property type="entry name" value="PLDc"/>
    <property type="match status" value="1"/>
</dbReference>
<dbReference type="PANTHER" id="PTHR18896">
    <property type="entry name" value="PHOSPHOLIPASE D"/>
    <property type="match status" value="1"/>
</dbReference>
<evidence type="ECO:0000256" key="4">
    <source>
        <dbReference type="ARBA" id="ARBA00022801"/>
    </source>
</evidence>
<dbReference type="PANTHER" id="PTHR18896:SF76">
    <property type="entry name" value="PHOSPHOLIPASE"/>
    <property type="match status" value="1"/>
</dbReference>
<evidence type="ECO:0000313" key="8">
    <source>
        <dbReference type="EMBL" id="CAG5105527.1"/>
    </source>
</evidence>
<organism evidence="8 9">
    <name type="scientific">Oikopleura dioica</name>
    <name type="common">Tunicate</name>
    <dbReference type="NCBI Taxonomy" id="34765"/>
    <lineage>
        <taxon>Eukaryota</taxon>
        <taxon>Metazoa</taxon>
        <taxon>Chordata</taxon>
        <taxon>Tunicata</taxon>
        <taxon>Appendicularia</taxon>
        <taxon>Copelata</taxon>
        <taxon>Oikopleuridae</taxon>
        <taxon>Oikopleura</taxon>
    </lineage>
</organism>
<keyword evidence="6" id="KW-0443">Lipid metabolism</keyword>
<sequence length="867" mass="100452">MLKNAGRFFERMKSDEGLVNECQKQFKIDHREAIEEIIRKLRAGERSPEKLELRELSGGFFGETRSLAHTQKGEVAGFTWNKRYITFYADFFVLMQLGDLVEWDKENGPNKDMLADYIFLPDVNFSWKRVSKEEIMVINRSRECTLRVKEEADYNVILQHLCALQYITMNKDHLSDEIKVPIHERNEVIEFLSVNGNEALDWHFADSIENATERVFIADWQISPMIYLKRDYDGAHSCGMGTGTYWRLDQVLKRAANRGVRIYILVYQDPSALGLRNYEATKYLRKFNRPEAHIAGELHGKDICQGNDCIWKKHANFFTLTHPTLDGPNKWSHHEKIAVVDDKIAFIGGLDLSMGRWDVHGKYPMFDPDSRTFKGFDYWSQFNSKPDQNLIECRHETIGENGSRTHCLFDETVSYLDRQSEARSPWHDIACRLQGEAAFDVSLHFIERWNMTTHTAYQSAVKINLPVFRKIRVFNPFDKMQKQYIVPRIRSKVVRSQPVVADGIPMAGGEVARQIEEVNTRCQIIRSSAAWSAGLKETERTIYDNYKELIQSSQRFIFIENQFFVTTCGDFNTDPKLPQNQIALFLCERIIRAFRERKEFKVYIVIPCIPGSGGSLEENTAAGQEILLHITYESISRGGNSIYEYLKRCEPTIEVEDYIYFASYRTHEMYNGGLHQAVVYPHSKLMIVDDRFTIIGSANINDRSLIGDRDSEIGAIIDNECFARSLRVRIWSVALGDPENLVQTALPPESGEFFKYWKDRAKFNYQLFDEVFCILPNNTVYSLPGKFEAASEDWKEWKQRYDNRPAKTQVEAGAARMAQRRGYLVSHPLDFLKNEDRVDEISDFFKNPSAAFTKEGITQFLDGTMFQ</sequence>
<evidence type="ECO:0000256" key="3">
    <source>
        <dbReference type="ARBA" id="ARBA00022737"/>
    </source>
</evidence>
<reference evidence="8 9" key="1">
    <citation type="submission" date="2021-04" db="EMBL/GenBank/DDBJ databases">
        <authorList>
            <person name="Bliznina A."/>
        </authorList>
    </citation>
    <scope>NUCLEOTIDE SEQUENCE [LARGE SCALE GENOMIC DNA]</scope>
</reference>
<dbReference type="Gene3D" id="3.30.870.10">
    <property type="entry name" value="Endonuclease Chain A"/>
    <property type="match status" value="2"/>
</dbReference>
<evidence type="ECO:0000256" key="1">
    <source>
        <dbReference type="ARBA" id="ARBA00000798"/>
    </source>
</evidence>
<dbReference type="InterPro" id="IPR001736">
    <property type="entry name" value="PLipase_D/transphosphatidylase"/>
</dbReference>
<dbReference type="SUPFAM" id="SSF56024">
    <property type="entry name" value="Phospholipase D/nuclease"/>
    <property type="match status" value="2"/>
</dbReference>
<accession>A0ABN7SZH2</accession>
<dbReference type="SMART" id="SM00155">
    <property type="entry name" value="PLDc"/>
    <property type="match status" value="2"/>
</dbReference>
<evidence type="ECO:0000256" key="5">
    <source>
        <dbReference type="ARBA" id="ARBA00022963"/>
    </source>
</evidence>
<feature type="domain" description="PLD phosphodiesterase" evidence="7">
    <location>
        <begin position="329"/>
        <end position="356"/>
    </location>
</feature>
<dbReference type="EC" id="3.1.4.4" evidence="2"/>
<evidence type="ECO:0000256" key="2">
    <source>
        <dbReference type="ARBA" id="ARBA00012027"/>
    </source>
</evidence>
<dbReference type="InterPro" id="IPR015679">
    <property type="entry name" value="PLipase_D_fam"/>
</dbReference>
<keyword evidence="5" id="KW-0442">Lipid degradation</keyword>
<keyword evidence="9" id="KW-1185">Reference proteome</keyword>
<dbReference type="Pfam" id="PF13091">
    <property type="entry name" value="PLDc_2"/>
    <property type="match status" value="1"/>
</dbReference>
<name>A0ABN7SZH2_OIKDI</name>
<evidence type="ECO:0000256" key="6">
    <source>
        <dbReference type="ARBA" id="ARBA00023098"/>
    </source>
</evidence>